<keyword evidence="2" id="KW-0175">Coiled coil</keyword>
<organism evidence="3 4">
    <name type="scientific">Acer saccharum</name>
    <name type="common">Sugar maple</name>
    <dbReference type="NCBI Taxonomy" id="4024"/>
    <lineage>
        <taxon>Eukaryota</taxon>
        <taxon>Viridiplantae</taxon>
        <taxon>Streptophyta</taxon>
        <taxon>Embryophyta</taxon>
        <taxon>Tracheophyta</taxon>
        <taxon>Spermatophyta</taxon>
        <taxon>Magnoliopsida</taxon>
        <taxon>eudicotyledons</taxon>
        <taxon>Gunneridae</taxon>
        <taxon>Pentapetalae</taxon>
        <taxon>rosids</taxon>
        <taxon>malvids</taxon>
        <taxon>Sapindales</taxon>
        <taxon>Sapindaceae</taxon>
        <taxon>Hippocastanoideae</taxon>
        <taxon>Acereae</taxon>
        <taxon>Acer</taxon>
    </lineage>
</organism>
<dbReference type="AlphaFoldDB" id="A0AA39SUC7"/>
<gene>
    <name evidence="3" type="ORF">LWI29_004616</name>
</gene>
<proteinExistence type="predicted"/>
<accession>A0AA39SUC7</accession>
<protein>
    <submittedName>
        <fullName evidence="3">Uncharacterized protein</fullName>
    </submittedName>
</protein>
<evidence type="ECO:0000256" key="1">
    <source>
        <dbReference type="ARBA" id="ARBA00022821"/>
    </source>
</evidence>
<dbReference type="PANTHER" id="PTHR33463:SF203">
    <property type="entry name" value="AAA+ ATPASE DOMAIN-CONTAINING PROTEIN"/>
    <property type="match status" value="1"/>
</dbReference>
<keyword evidence="1" id="KW-0611">Plant defense</keyword>
<sequence length="221" mass="25804">MTNHMHLMRSQPSFVRNSSGSNLSRMFDLPNDCNFEQYKVNLQKFTPAKRIVVAQDKIGEYLVDSSIHQANYLLRFKNIVDDLKKEEGNLRLIHDRVQHEVEGAKRNTEEIEKDVEKWLMDVQNVLEEIQRLEEDIHVKKTFLCGQCTNWRWRCKVSRRAVGKRNEMAKLRESGNFSRVSHSTTLPGVEGPKDFISFKPTEYAFSRIMEALKSDKINMVGL</sequence>
<dbReference type="InterPro" id="IPR050905">
    <property type="entry name" value="Plant_NBS-LRR"/>
</dbReference>
<comment type="caution">
    <text evidence="3">The sequence shown here is derived from an EMBL/GenBank/DDBJ whole genome shotgun (WGS) entry which is preliminary data.</text>
</comment>
<dbReference type="EMBL" id="JAUESC010000003">
    <property type="protein sequence ID" value="KAK0599361.1"/>
    <property type="molecule type" value="Genomic_DNA"/>
</dbReference>
<evidence type="ECO:0000313" key="3">
    <source>
        <dbReference type="EMBL" id="KAK0599361.1"/>
    </source>
</evidence>
<name>A0AA39SUC7_ACESA</name>
<reference evidence="3" key="2">
    <citation type="submission" date="2023-06" db="EMBL/GenBank/DDBJ databases">
        <authorList>
            <person name="Swenson N.G."/>
            <person name="Wegrzyn J.L."/>
            <person name="Mcevoy S.L."/>
        </authorList>
    </citation>
    <scope>NUCLEOTIDE SEQUENCE</scope>
    <source>
        <strain evidence="3">NS2018</strain>
        <tissue evidence="3">Leaf</tissue>
    </source>
</reference>
<feature type="coiled-coil region" evidence="2">
    <location>
        <begin position="94"/>
        <end position="135"/>
    </location>
</feature>
<reference evidence="3" key="1">
    <citation type="journal article" date="2022" name="Plant J.">
        <title>Strategies of tolerance reflected in two North American maple genomes.</title>
        <authorList>
            <person name="McEvoy S.L."/>
            <person name="Sezen U.U."/>
            <person name="Trouern-Trend A."/>
            <person name="McMahon S.M."/>
            <person name="Schaberg P.G."/>
            <person name="Yang J."/>
            <person name="Wegrzyn J.L."/>
            <person name="Swenson N.G."/>
        </authorList>
    </citation>
    <scope>NUCLEOTIDE SEQUENCE</scope>
    <source>
        <strain evidence="3">NS2018</strain>
    </source>
</reference>
<keyword evidence="4" id="KW-1185">Reference proteome</keyword>
<evidence type="ECO:0000256" key="2">
    <source>
        <dbReference type="SAM" id="Coils"/>
    </source>
</evidence>
<dbReference type="PANTHER" id="PTHR33463">
    <property type="entry name" value="NB-ARC DOMAIN-CONTAINING PROTEIN-RELATED"/>
    <property type="match status" value="1"/>
</dbReference>
<dbReference type="Proteomes" id="UP001168877">
    <property type="component" value="Unassembled WGS sequence"/>
</dbReference>
<evidence type="ECO:0000313" key="4">
    <source>
        <dbReference type="Proteomes" id="UP001168877"/>
    </source>
</evidence>